<reference evidence="1 2" key="1">
    <citation type="submission" date="2019-09" db="EMBL/GenBank/DDBJ databases">
        <authorList>
            <consortium name="DOE Joint Genome Institute"/>
            <person name="Mondo S.J."/>
            <person name="Navarro-Mendoza M.I."/>
            <person name="Perez-Arques C."/>
            <person name="Panchal S."/>
            <person name="Nicolas F.E."/>
            <person name="Ganguly P."/>
            <person name="Pangilinan J."/>
            <person name="Grigoriev I."/>
            <person name="Heitman J."/>
            <person name="Sanya K."/>
            <person name="Garre V."/>
        </authorList>
    </citation>
    <scope>NUCLEOTIDE SEQUENCE [LARGE SCALE GENOMIC DNA]</scope>
    <source>
        <strain evidence="1 2">MU402</strain>
    </source>
</reference>
<dbReference type="AlphaFoldDB" id="A0A8H4B7F6"/>
<evidence type="ECO:0000313" key="1">
    <source>
        <dbReference type="EMBL" id="KAF1796451.1"/>
    </source>
</evidence>
<gene>
    <name evidence="1" type="ORF">FB192DRAFT_1404528</name>
</gene>
<organism evidence="1 2">
    <name type="scientific">Mucor circinelloides f. lusitanicus</name>
    <name type="common">Mucor racemosus var. lusitanicus</name>
    <dbReference type="NCBI Taxonomy" id="29924"/>
    <lineage>
        <taxon>Eukaryota</taxon>
        <taxon>Fungi</taxon>
        <taxon>Fungi incertae sedis</taxon>
        <taxon>Mucoromycota</taxon>
        <taxon>Mucoromycotina</taxon>
        <taxon>Mucoromycetes</taxon>
        <taxon>Mucorales</taxon>
        <taxon>Mucorineae</taxon>
        <taxon>Mucoraceae</taxon>
        <taxon>Mucor</taxon>
    </lineage>
</organism>
<dbReference type="Pfam" id="PF00721">
    <property type="entry name" value="TMV_coat"/>
    <property type="match status" value="1"/>
</dbReference>
<dbReference type="Gene3D" id="1.20.120.70">
    <property type="entry name" value="Tobacco mosaic virus-like, coat protein"/>
    <property type="match status" value="1"/>
</dbReference>
<protein>
    <submittedName>
        <fullName evidence="1">Uncharacterized protein</fullName>
    </submittedName>
</protein>
<dbReference type="GO" id="GO:0005198">
    <property type="term" value="F:structural molecule activity"/>
    <property type="evidence" value="ECO:0007669"/>
    <property type="project" value="InterPro"/>
</dbReference>
<dbReference type="InterPro" id="IPR001337">
    <property type="entry name" value="TMV-like_coat"/>
</dbReference>
<dbReference type="EMBL" id="JAAECE010000012">
    <property type="protein sequence ID" value="KAF1796451.1"/>
    <property type="molecule type" value="Genomic_DNA"/>
</dbReference>
<name>A0A8H4B7F6_MUCCL</name>
<sequence>MPRFPVRCTLLIFYIYMPYLNFEENTHLYQLNVWHTITTIRIALQALDRLSFYDSREEIRNVLNSISTNNTRYSPFHYIASTSHRFDGKLTCYNMSSCKYLEIFNSLYKALAVNASPTAETSRDITFCNDSYNAALETYSANLLLLKKDIFAGAGAYTRDTFEGLFKLTWKH</sequence>
<dbReference type="InterPro" id="IPR036417">
    <property type="entry name" value="TMV-like_coat_sf"/>
</dbReference>
<dbReference type="Proteomes" id="UP000469890">
    <property type="component" value="Unassembled WGS sequence"/>
</dbReference>
<accession>A0A8H4B7F6</accession>
<proteinExistence type="predicted"/>
<comment type="caution">
    <text evidence="1">The sequence shown here is derived from an EMBL/GenBank/DDBJ whole genome shotgun (WGS) entry which is preliminary data.</text>
</comment>
<evidence type="ECO:0000313" key="2">
    <source>
        <dbReference type="Proteomes" id="UP000469890"/>
    </source>
</evidence>